<evidence type="ECO:0000313" key="2">
    <source>
        <dbReference type="EMBL" id="MBU5676124.1"/>
    </source>
</evidence>
<dbReference type="EMBL" id="JAHLQK010000002">
    <property type="protein sequence ID" value="MBU5676124.1"/>
    <property type="molecule type" value="Genomic_DNA"/>
</dbReference>
<dbReference type="InterPro" id="IPR004013">
    <property type="entry name" value="PHP_dom"/>
</dbReference>
<dbReference type="Proteomes" id="UP000779508">
    <property type="component" value="Unassembled WGS sequence"/>
</dbReference>
<organism evidence="2 3">
    <name type="scientific">Alkaliphilus flagellatus</name>
    <dbReference type="NCBI Taxonomy" id="2841507"/>
    <lineage>
        <taxon>Bacteria</taxon>
        <taxon>Bacillati</taxon>
        <taxon>Bacillota</taxon>
        <taxon>Clostridia</taxon>
        <taxon>Peptostreptococcales</taxon>
        <taxon>Natronincolaceae</taxon>
        <taxon>Alkaliphilus</taxon>
    </lineage>
</organism>
<accession>A0ABS6G193</accession>
<evidence type="ECO:0000259" key="1">
    <source>
        <dbReference type="SMART" id="SM00481"/>
    </source>
</evidence>
<dbReference type="RefSeq" id="WP_216415601.1">
    <property type="nucleotide sequence ID" value="NZ_JAHLQK010000002.1"/>
</dbReference>
<feature type="domain" description="Polymerase/histidinol phosphatase N-terminal" evidence="1">
    <location>
        <begin position="5"/>
        <end position="79"/>
    </location>
</feature>
<keyword evidence="3" id="KW-1185">Reference proteome</keyword>
<dbReference type="CDD" id="cd07437">
    <property type="entry name" value="PHP_HisPPase_Ycdx_like"/>
    <property type="match status" value="1"/>
</dbReference>
<dbReference type="InterPro" id="IPR003141">
    <property type="entry name" value="Pol/His_phosphatase_N"/>
</dbReference>
<dbReference type="NCBIfam" id="NF006702">
    <property type="entry name" value="PRK09248.1"/>
    <property type="match status" value="1"/>
</dbReference>
<comment type="caution">
    <text evidence="2">The sequence shown here is derived from an EMBL/GenBank/DDBJ whole genome shotgun (WGS) entry which is preliminary data.</text>
</comment>
<sequence>MKALIDIHCHTIVSGHAYSTMEEMISRAKEKGLRVLGIADHAPSMPGSTHVFYFSNLSVVPRKIDELILLKGVEANIMDYEGNIDMPVEILEKLDYAIASLHPPCINPGTIEENTNAIINTMKNPYVKIIAHPDDSRYPIDHEAIVKASKKYNVALEVNNSSLKPDSFRTGAYENVKSILNLCKKYETKVIFGSDAHISYDIGEFTNCIDIMEEIDFPKELIINYSTEAINNLLGENIL</sequence>
<name>A0ABS6G193_9FIRM</name>
<dbReference type="Pfam" id="PF02811">
    <property type="entry name" value="PHP"/>
    <property type="match status" value="1"/>
</dbReference>
<protein>
    <submittedName>
        <fullName evidence="2">Phosphatase</fullName>
    </submittedName>
</protein>
<gene>
    <name evidence="2" type="ORF">KQI88_06815</name>
</gene>
<dbReference type="PANTHER" id="PTHR36928:SF1">
    <property type="entry name" value="PHOSPHATASE YCDX-RELATED"/>
    <property type="match status" value="1"/>
</dbReference>
<reference evidence="2 3" key="1">
    <citation type="submission" date="2021-06" db="EMBL/GenBank/DDBJ databases">
        <authorList>
            <person name="Sun Q."/>
            <person name="Li D."/>
        </authorList>
    </citation>
    <scope>NUCLEOTIDE SEQUENCE [LARGE SCALE GENOMIC DNA]</scope>
    <source>
        <strain evidence="2 3">MSJ-5</strain>
    </source>
</reference>
<proteinExistence type="predicted"/>
<dbReference type="InterPro" id="IPR050243">
    <property type="entry name" value="PHP_phosphatase"/>
</dbReference>
<dbReference type="SMART" id="SM00481">
    <property type="entry name" value="POLIIIAc"/>
    <property type="match status" value="1"/>
</dbReference>
<dbReference type="PANTHER" id="PTHR36928">
    <property type="entry name" value="PHOSPHATASE YCDX-RELATED"/>
    <property type="match status" value="1"/>
</dbReference>
<evidence type="ECO:0000313" key="3">
    <source>
        <dbReference type="Proteomes" id="UP000779508"/>
    </source>
</evidence>